<proteinExistence type="predicted"/>
<keyword evidence="1" id="KW-1133">Transmembrane helix</keyword>
<sequence length="137" mass="15971">MSYFTAKMRIIMLILAVVYFADGHEIKKGEIAEARGKGKYALVLHFLYVAATKLFVLKLVYGALFYVIVYKAWHLVLWLLKYIKANKHHHIEYEHIYDHGHVDFGHDPYGAYEKPIYGRKEYSSKVYDSDGSYSVQS</sequence>
<organism evidence="3 4">
    <name type="scientific">Pieris macdunnoughi</name>
    <dbReference type="NCBI Taxonomy" id="345717"/>
    <lineage>
        <taxon>Eukaryota</taxon>
        <taxon>Metazoa</taxon>
        <taxon>Ecdysozoa</taxon>
        <taxon>Arthropoda</taxon>
        <taxon>Hexapoda</taxon>
        <taxon>Insecta</taxon>
        <taxon>Pterygota</taxon>
        <taxon>Neoptera</taxon>
        <taxon>Endopterygota</taxon>
        <taxon>Lepidoptera</taxon>
        <taxon>Glossata</taxon>
        <taxon>Ditrysia</taxon>
        <taxon>Papilionoidea</taxon>
        <taxon>Pieridae</taxon>
        <taxon>Pierinae</taxon>
        <taxon>Pieris</taxon>
    </lineage>
</organism>
<evidence type="ECO:0000256" key="2">
    <source>
        <dbReference type="SAM" id="SignalP"/>
    </source>
</evidence>
<feature type="signal peptide" evidence="2">
    <location>
        <begin position="1"/>
        <end position="23"/>
    </location>
</feature>
<dbReference type="OrthoDB" id="7442413at2759"/>
<gene>
    <name evidence="3" type="ORF">PMACD_LOCUS7962</name>
</gene>
<comment type="caution">
    <text evidence="3">The sequence shown here is derived from an EMBL/GenBank/DDBJ whole genome shotgun (WGS) entry which is preliminary data.</text>
</comment>
<keyword evidence="1" id="KW-0472">Membrane</keyword>
<keyword evidence="2" id="KW-0732">Signal</keyword>
<dbReference type="EMBL" id="CAJOBZ010000020">
    <property type="protein sequence ID" value="CAF4861676.1"/>
    <property type="molecule type" value="Genomic_DNA"/>
</dbReference>
<protein>
    <submittedName>
        <fullName evidence="3">Uncharacterized protein</fullName>
    </submittedName>
</protein>
<keyword evidence="1" id="KW-0812">Transmembrane</keyword>
<accession>A0A821SQB3</accession>
<evidence type="ECO:0000256" key="1">
    <source>
        <dbReference type="SAM" id="Phobius"/>
    </source>
</evidence>
<evidence type="ECO:0000313" key="4">
    <source>
        <dbReference type="Proteomes" id="UP000663880"/>
    </source>
</evidence>
<dbReference type="AlphaFoldDB" id="A0A821SQB3"/>
<name>A0A821SQB3_9NEOP</name>
<evidence type="ECO:0000313" key="3">
    <source>
        <dbReference type="EMBL" id="CAF4861676.1"/>
    </source>
</evidence>
<keyword evidence="4" id="KW-1185">Reference proteome</keyword>
<feature type="chain" id="PRO_5032338453" evidence="2">
    <location>
        <begin position="24"/>
        <end position="137"/>
    </location>
</feature>
<reference evidence="3" key="1">
    <citation type="submission" date="2021-02" db="EMBL/GenBank/DDBJ databases">
        <authorList>
            <person name="Steward A R."/>
        </authorList>
    </citation>
    <scope>NUCLEOTIDE SEQUENCE</scope>
</reference>
<dbReference type="Proteomes" id="UP000663880">
    <property type="component" value="Unassembled WGS sequence"/>
</dbReference>
<feature type="transmembrane region" description="Helical" evidence="1">
    <location>
        <begin position="47"/>
        <end position="69"/>
    </location>
</feature>